<dbReference type="EC" id="6.1.1.1" evidence="9"/>
<keyword evidence="7 9" id="KW-0030">Aminoacyl-tRNA synthetase</keyword>
<dbReference type="Pfam" id="PF00579">
    <property type="entry name" value="tRNA-synt_1b"/>
    <property type="match status" value="1"/>
</dbReference>
<dbReference type="InterPro" id="IPR002307">
    <property type="entry name" value="Tyr-tRNA-ligase"/>
</dbReference>
<comment type="similarity">
    <text evidence="9">Belongs to the class-I aminoacyl-tRNA synthetase family. TyrS type 2 subfamily.</text>
</comment>
<evidence type="ECO:0000256" key="10">
    <source>
        <dbReference type="PROSITE-ProRule" id="PRU00182"/>
    </source>
</evidence>
<feature type="short sequence motif" description="'KMSKS' region" evidence="9">
    <location>
        <begin position="239"/>
        <end position="243"/>
    </location>
</feature>
<dbReference type="InterPro" id="IPR024108">
    <property type="entry name" value="Tyr-tRNA-ligase_bac_2"/>
</dbReference>
<dbReference type="RefSeq" id="WP_308703282.1">
    <property type="nucleotide sequence ID" value="NZ_AP027463.1"/>
</dbReference>
<keyword evidence="12" id="KW-1185">Reference proteome</keyword>
<evidence type="ECO:0000313" key="12">
    <source>
        <dbReference type="Proteomes" id="UP001227831"/>
    </source>
</evidence>
<keyword evidence="3 9" id="KW-0547">Nucleotide-binding</keyword>
<evidence type="ECO:0000256" key="7">
    <source>
        <dbReference type="ARBA" id="ARBA00023146"/>
    </source>
</evidence>
<dbReference type="Gene3D" id="1.10.240.10">
    <property type="entry name" value="Tyrosyl-Transfer RNA Synthetase"/>
    <property type="match status" value="1"/>
</dbReference>
<dbReference type="InterPro" id="IPR002305">
    <property type="entry name" value="aa-tRNA-synth_Ic"/>
</dbReference>
<comment type="caution">
    <text evidence="11">The sequence shown here is derived from an EMBL/GenBank/DDBJ whole genome shotgun (WGS) entry which is preliminary data.</text>
</comment>
<comment type="function">
    <text evidence="9">Catalyzes the attachment of tyrosine to tRNA(Tyr) in a two-step reaction: tyrosine is first activated by ATP to form Tyr-AMP and then transferred to the acceptor end of tRNA(Tyr).</text>
</comment>
<dbReference type="PANTHER" id="PTHR11766:SF1">
    <property type="entry name" value="TYROSINE--TRNA LIGASE"/>
    <property type="match status" value="1"/>
</dbReference>
<sequence length="413" mass="47007">MSDHLTDIQEKRIREQYNVLKSNATSIVEPAELLKKIEMSVVKNKPLHVKLGLDPSAPDIHLGHLVVLKKLKEFQKFGHIIQLVIGDFTGMIGDPTGKSEARNQLSKANVEKNAQTYVAQFARVLDMDQVEIHYNSTWLASLDTRQLIDILSTTTVARMLERNDFTKRFSNQTPIYLHEFLYPLFQGYDSVALHTDVELGGNDQRYNLLVGRHLQEHFNQEKQVILTMPLLIGLDGKLKMSKSKNNYIGINESPENIFGKIMSISDSQMLDYYKLISSFGVQKIENLELQLKNGEVNPRDVKAALAKDIITQLYDSERAQFAETEFKKVFSQKSIPSHITEFDWLWDKTTSVQELFTKTGLLSSKSAVTRMLNNGGLRINAKKLSESQGVIEVHDGMVVQVGKRNFLKIRLNK</sequence>
<keyword evidence="4 9" id="KW-0067">ATP-binding</keyword>
<dbReference type="Proteomes" id="UP001227831">
    <property type="component" value="Unassembled WGS sequence"/>
</dbReference>
<evidence type="ECO:0000256" key="9">
    <source>
        <dbReference type="HAMAP-Rule" id="MF_02007"/>
    </source>
</evidence>
<accession>A0ABU1A9E4</accession>
<evidence type="ECO:0000256" key="2">
    <source>
        <dbReference type="ARBA" id="ARBA00022598"/>
    </source>
</evidence>
<keyword evidence="1 9" id="KW-0963">Cytoplasm</keyword>
<comment type="catalytic activity">
    <reaction evidence="8 9">
        <text>tRNA(Tyr) + L-tyrosine + ATP = L-tyrosyl-tRNA(Tyr) + AMP + diphosphate + H(+)</text>
        <dbReference type="Rhea" id="RHEA:10220"/>
        <dbReference type="Rhea" id="RHEA-COMP:9706"/>
        <dbReference type="Rhea" id="RHEA-COMP:9707"/>
        <dbReference type="ChEBI" id="CHEBI:15378"/>
        <dbReference type="ChEBI" id="CHEBI:30616"/>
        <dbReference type="ChEBI" id="CHEBI:33019"/>
        <dbReference type="ChEBI" id="CHEBI:58315"/>
        <dbReference type="ChEBI" id="CHEBI:78442"/>
        <dbReference type="ChEBI" id="CHEBI:78536"/>
        <dbReference type="ChEBI" id="CHEBI:456215"/>
        <dbReference type="EC" id="6.1.1.1"/>
    </reaction>
</comment>
<evidence type="ECO:0000256" key="1">
    <source>
        <dbReference type="ARBA" id="ARBA00022490"/>
    </source>
</evidence>
<feature type="short sequence motif" description="'HIGH' region" evidence="9">
    <location>
        <begin position="55"/>
        <end position="64"/>
    </location>
</feature>
<evidence type="ECO:0000256" key="6">
    <source>
        <dbReference type="ARBA" id="ARBA00022917"/>
    </source>
</evidence>
<dbReference type="Gene3D" id="3.10.290.10">
    <property type="entry name" value="RNA-binding S4 domain"/>
    <property type="match status" value="1"/>
</dbReference>
<feature type="binding site" evidence="9">
    <location>
        <position position="242"/>
    </location>
    <ligand>
        <name>ATP</name>
        <dbReference type="ChEBI" id="CHEBI:30616"/>
    </ligand>
</feature>
<dbReference type="SUPFAM" id="SSF52374">
    <property type="entry name" value="Nucleotidylyl transferase"/>
    <property type="match status" value="1"/>
</dbReference>
<dbReference type="PANTHER" id="PTHR11766">
    <property type="entry name" value="TYROSYL-TRNA SYNTHETASE"/>
    <property type="match status" value="1"/>
</dbReference>
<dbReference type="InterPro" id="IPR014729">
    <property type="entry name" value="Rossmann-like_a/b/a_fold"/>
</dbReference>
<evidence type="ECO:0000256" key="5">
    <source>
        <dbReference type="ARBA" id="ARBA00022884"/>
    </source>
</evidence>
<dbReference type="PRINTS" id="PR01040">
    <property type="entry name" value="TRNASYNTHTYR"/>
</dbReference>
<comment type="subunit">
    <text evidence="9">Homodimer.</text>
</comment>
<dbReference type="HAMAP" id="MF_02007">
    <property type="entry name" value="Tyr_tRNA_synth_type2"/>
    <property type="match status" value="1"/>
</dbReference>
<dbReference type="InterPro" id="IPR024088">
    <property type="entry name" value="Tyr-tRNA-ligase_bac-type"/>
</dbReference>
<organism evidence="11 12">
    <name type="scientific">Lactiplantibacillus brownii</name>
    <dbReference type="NCBI Taxonomy" id="3069269"/>
    <lineage>
        <taxon>Bacteria</taxon>
        <taxon>Bacillati</taxon>
        <taxon>Bacillota</taxon>
        <taxon>Bacilli</taxon>
        <taxon>Lactobacillales</taxon>
        <taxon>Lactobacillaceae</taxon>
        <taxon>Lactiplantibacillus</taxon>
    </lineage>
</organism>
<gene>
    <name evidence="9 11" type="primary">tyrS</name>
    <name evidence="11" type="ORF">RA086_07850</name>
</gene>
<dbReference type="SUPFAM" id="SSF55174">
    <property type="entry name" value="Alpha-L RNA-binding motif"/>
    <property type="match status" value="1"/>
</dbReference>
<evidence type="ECO:0000256" key="3">
    <source>
        <dbReference type="ARBA" id="ARBA00022741"/>
    </source>
</evidence>
<dbReference type="EMBL" id="JAVCWF010000001">
    <property type="protein sequence ID" value="MDQ7937541.1"/>
    <property type="molecule type" value="Genomic_DNA"/>
</dbReference>
<dbReference type="InterPro" id="IPR036986">
    <property type="entry name" value="S4_RNA-bd_sf"/>
</dbReference>
<proteinExistence type="inferred from homology"/>
<keyword evidence="6 9" id="KW-0648">Protein biosynthesis</keyword>
<reference evidence="11 12" key="1">
    <citation type="journal article" date="2023" name="Int. J. Syst. Evol. Microbiol.">
        <title>Lactiplantibacillus brownii sp. nov., a novel psychrotolerant species isolated from sauerkraut.</title>
        <authorList>
            <person name="Heng Y.C."/>
            <person name="Silvaraju S."/>
            <person name="Lee J.K.Y."/>
            <person name="Kittelmann S."/>
        </authorList>
    </citation>
    <scope>NUCLEOTIDE SEQUENCE [LARGE SCALE GENOMIC DNA]</scope>
    <source>
        <strain evidence="11 12">WILCCON 0030</strain>
    </source>
</reference>
<comment type="subcellular location">
    <subcellularLocation>
        <location evidence="9">Cytoplasm</location>
    </subcellularLocation>
</comment>
<dbReference type="InterPro" id="IPR001412">
    <property type="entry name" value="aa-tRNA-synth_I_CS"/>
</dbReference>
<dbReference type="NCBIfam" id="TIGR00234">
    <property type="entry name" value="tyrS"/>
    <property type="match status" value="1"/>
</dbReference>
<evidence type="ECO:0000256" key="8">
    <source>
        <dbReference type="ARBA" id="ARBA00048248"/>
    </source>
</evidence>
<dbReference type="PROSITE" id="PS00178">
    <property type="entry name" value="AA_TRNA_LIGASE_I"/>
    <property type="match status" value="1"/>
</dbReference>
<dbReference type="GO" id="GO:0004831">
    <property type="term" value="F:tyrosine-tRNA ligase activity"/>
    <property type="evidence" value="ECO:0007669"/>
    <property type="project" value="UniProtKB-EC"/>
</dbReference>
<name>A0ABU1A9E4_9LACO</name>
<keyword evidence="5 10" id="KW-0694">RNA-binding</keyword>
<dbReference type="CDD" id="cd00805">
    <property type="entry name" value="TyrRS_core"/>
    <property type="match status" value="1"/>
</dbReference>
<protein>
    <recommendedName>
        <fullName evidence="9">Tyrosine--tRNA ligase</fullName>
        <ecNumber evidence="9">6.1.1.1</ecNumber>
    </recommendedName>
    <alternativeName>
        <fullName evidence="9">Tyrosyl-tRNA synthetase</fullName>
        <shortName evidence="9">TyrRS</shortName>
    </alternativeName>
</protein>
<dbReference type="PROSITE" id="PS50889">
    <property type="entry name" value="S4"/>
    <property type="match status" value="1"/>
</dbReference>
<dbReference type="Gene3D" id="3.40.50.620">
    <property type="entry name" value="HUPs"/>
    <property type="match status" value="1"/>
</dbReference>
<keyword evidence="2 9" id="KW-0436">Ligase</keyword>
<evidence type="ECO:0000256" key="4">
    <source>
        <dbReference type="ARBA" id="ARBA00022840"/>
    </source>
</evidence>
<evidence type="ECO:0000313" key="11">
    <source>
        <dbReference type="EMBL" id="MDQ7937541.1"/>
    </source>
</evidence>